<evidence type="ECO:0000256" key="9">
    <source>
        <dbReference type="PIRSR" id="PIRSR605093-1"/>
    </source>
</evidence>
<dbReference type="InterPro" id="IPR043502">
    <property type="entry name" value="DNA/RNA_pol_sf"/>
</dbReference>
<evidence type="ECO:0000256" key="7">
    <source>
        <dbReference type="ARBA" id="ARBA00030248"/>
    </source>
</evidence>
<keyword evidence="3" id="KW-0808">Transferase</keyword>
<organism evidence="11">
    <name type="scientific">Leviviridae sp</name>
    <dbReference type="NCBI Taxonomy" id="2027243"/>
    <lineage>
        <taxon>Viruses</taxon>
        <taxon>Riboviria</taxon>
        <taxon>Orthornavirae</taxon>
        <taxon>Lenarviricota</taxon>
        <taxon>Leviviricetes</taxon>
        <taxon>Norzivirales</taxon>
        <taxon>Fiersviridae</taxon>
    </lineage>
</organism>
<dbReference type="GO" id="GO:0039694">
    <property type="term" value="P:viral RNA genome replication"/>
    <property type="evidence" value="ECO:0007669"/>
    <property type="project" value="InterPro"/>
</dbReference>
<dbReference type="Pfam" id="PF03431">
    <property type="entry name" value="RNA_replicase_B"/>
    <property type="match status" value="1"/>
</dbReference>
<keyword evidence="5" id="KW-0547">Nucleotide-binding</keyword>
<dbReference type="GO" id="GO:0046872">
    <property type="term" value="F:metal ion binding"/>
    <property type="evidence" value="ECO:0007669"/>
    <property type="project" value="UniProtKB-KW"/>
</dbReference>
<dbReference type="GO" id="GO:0003968">
    <property type="term" value="F:RNA-directed RNA polymerase activity"/>
    <property type="evidence" value="ECO:0007669"/>
    <property type="project" value="UniProtKB-KW"/>
</dbReference>
<comment type="catalytic activity">
    <reaction evidence="8">
        <text>RNA(n) + a ribonucleoside 5'-triphosphate = RNA(n+1) + diphosphate</text>
        <dbReference type="Rhea" id="RHEA:21248"/>
        <dbReference type="Rhea" id="RHEA-COMP:14527"/>
        <dbReference type="Rhea" id="RHEA-COMP:17342"/>
        <dbReference type="ChEBI" id="CHEBI:33019"/>
        <dbReference type="ChEBI" id="CHEBI:61557"/>
        <dbReference type="ChEBI" id="CHEBI:140395"/>
        <dbReference type="EC" id="2.7.7.48"/>
    </reaction>
</comment>
<evidence type="ECO:0000256" key="4">
    <source>
        <dbReference type="ARBA" id="ARBA00022695"/>
    </source>
</evidence>
<evidence type="ECO:0000256" key="1">
    <source>
        <dbReference type="ARBA" id="ARBA00012494"/>
    </source>
</evidence>
<dbReference type="EMBL" id="MN035091">
    <property type="protein sequence ID" value="QDH89860.1"/>
    <property type="molecule type" value="Genomic_RNA"/>
</dbReference>
<keyword evidence="9" id="KW-0479">Metal-binding</keyword>
<comment type="cofactor">
    <cofactor evidence="9">
        <name>Mg(2+)</name>
        <dbReference type="ChEBI" id="CHEBI:18420"/>
    </cofactor>
    <text evidence="9">Binds 2 Mg(2+) per subunit.</text>
</comment>
<proteinExistence type="predicted"/>
<dbReference type="SUPFAM" id="SSF56672">
    <property type="entry name" value="DNA/RNA polymerases"/>
    <property type="match status" value="1"/>
</dbReference>
<dbReference type="PROSITE" id="PS50522">
    <property type="entry name" value="RDRP_PHAGE"/>
    <property type="match status" value="1"/>
</dbReference>
<dbReference type="InterPro" id="IPR005093">
    <property type="entry name" value="RNArep_beta"/>
</dbReference>
<accession>A0A514D8B3</accession>
<dbReference type="GO" id="GO:0000166">
    <property type="term" value="F:nucleotide binding"/>
    <property type="evidence" value="ECO:0007669"/>
    <property type="project" value="UniProtKB-KW"/>
</dbReference>
<name>A0A514D8B3_9VIRU</name>
<feature type="binding site" evidence="9">
    <location>
        <position position="418"/>
    </location>
    <ligand>
        <name>Mg(2+)</name>
        <dbReference type="ChEBI" id="CHEBI:18420"/>
        <label>2</label>
    </ligand>
</feature>
<feature type="domain" description="RdRp catalytic" evidence="10">
    <location>
        <begin position="303"/>
        <end position="449"/>
    </location>
</feature>
<sequence>MKSLMWLVSCMLNDISIRCRTDTSRDFRYISRRVEHEGSSFLTISLSNFGKDFERSLDQGYIGPDMFIGFHQPNRRVAFPAFLQGLLGRVFESSGKLLDVPDVEAIRCVRQICLMWKKIHLPCSKERIDEAFTSYVKCDTEVPTGPDDYPNRLLCRFRNVSELLWSSVLFRVNEIIADGECVRPRHGPGATAERISGNGKYVFREWTTRLEAAFPFTGYGLASLNQLEELNLEEIDFREPEEERPVRVIAVPKTLKTPRIIAIEPVCMQYTQQAVLEHLVDYLESVPLVKGHINFSDQSINQRLALIGSADGSYATLDLSEASDRVSLVLVEEMLASSSLSILRDAVLACRSTRADVPGHGIIVLNKFASMGSALCFPIESMVFLTIGLCAIMEELNLPDTYAAIAQAMGHIWVYGDDIIVSANKVHAVLDWLTSFKMKVNTSKSFWTGRFRESCGMDAYAGEPVTPVYLRRLPPQDRRSGSEIVSFVAFANQLYENGYWQTARAVRTEIEAILGPLPHVLDTSPALGWVSYCKSRYSIQRFNARLHRPEVKGYVTHVKKESDNLDDYPALLKSFLRRGEEPTVDPEHLTKSVLSVRVDIKSRWSIPY</sequence>
<evidence type="ECO:0000256" key="5">
    <source>
        <dbReference type="ARBA" id="ARBA00022741"/>
    </source>
</evidence>
<feature type="binding site" evidence="9">
    <location>
        <position position="318"/>
    </location>
    <ligand>
        <name>Mg(2+)</name>
        <dbReference type="ChEBI" id="CHEBI:18420"/>
        <label>2</label>
    </ligand>
</feature>
<keyword evidence="2 11" id="KW-0696">RNA-directed RNA polymerase</keyword>
<dbReference type="EC" id="2.7.7.48" evidence="1"/>
<evidence type="ECO:0000256" key="6">
    <source>
        <dbReference type="ARBA" id="ARBA00022953"/>
    </source>
</evidence>
<protein>
    <recommendedName>
        <fullName evidence="1">RNA-directed RNA polymerase</fullName>
        <ecNumber evidence="1">2.7.7.48</ecNumber>
    </recommendedName>
    <alternativeName>
        <fullName evidence="7">RNA replicase beta chain</fullName>
    </alternativeName>
</protein>
<evidence type="ECO:0000256" key="3">
    <source>
        <dbReference type="ARBA" id="ARBA00022679"/>
    </source>
</evidence>
<evidence type="ECO:0000256" key="8">
    <source>
        <dbReference type="ARBA" id="ARBA00048744"/>
    </source>
</evidence>
<keyword evidence="4" id="KW-0548">Nucleotidyltransferase</keyword>
<dbReference type="InterPro" id="IPR007096">
    <property type="entry name" value="RNA-dir_Rpol_cat_phage"/>
</dbReference>
<evidence type="ECO:0000313" key="11">
    <source>
        <dbReference type="EMBL" id="QDH89860.1"/>
    </source>
</evidence>
<keyword evidence="9" id="KW-0460">Magnesium</keyword>
<reference evidence="11" key="1">
    <citation type="submission" date="2019-05" db="EMBL/GenBank/DDBJ databases">
        <title>Metatranscriptomic reconstruction reveals RNA viruses with the potential to shape carbon cycling in soil.</title>
        <authorList>
            <person name="Starr E.P."/>
            <person name="Nuccio E."/>
            <person name="Pett-Ridge J."/>
            <person name="Banfield J.F."/>
            <person name="Firestone M.K."/>
        </authorList>
    </citation>
    <scope>NUCLEOTIDE SEQUENCE</scope>
    <source>
        <strain evidence="11">H3_Bulk_42_scaffold_430</strain>
    </source>
</reference>
<gene>
    <name evidence="11" type="ORF">H3Bulk42430_000001</name>
</gene>
<evidence type="ECO:0000256" key="2">
    <source>
        <dbReference type="ARBA" id="ARBA00022484"/>
    </source>
</evidence>
<keyword evidence="6" id="KW-0693">Viral RNA replication</keyword>
<evidence type="ECO:0000259" key="10">
    <source>
        <dbReference type="PROSITE" id="PS50522"/>
    </source>
</evidence>
<feature type="binding site" evidence="9">
    <location>
        <position position="417"/>
    </location>
    <ligand>
        <name>Mg(2+)</name>
        <dbReference type="ChEBI" id="CHEBI:18420"/>
        <label>2</label>
    </ligand>
</feature>